<evidence type="ECO:0000256" key="5">
    <source>
        <dbReference type="ARBA" id="ARBA00023157"/>
    </source>
</evidence>
<evidence type="ECO:0000313" key="15">
    <source>
        <dbReference type="Proteomes" id="UP000823561"/>
    </source>
</evidence>
<comment type="caution">
    <text evidence="14">The sequence shown here is derived from an EMBL/GenBank/DDBJ whole genome shotgun (WGS) entry which is preliminary data.</text>
</comment>
<keyword evidence="6" id="KW-0325">Glycoprotein</keyword>
<feature type="compositionally biased region" description="Basic and acidic residues" evidence="11">
    <location>
        <begin position="67"/>
        <end position="76"/>
    </location>
</feature>
<keyword evidence="2" id="KW-0964">Secreted</keyword>
<keyword evidence="3" id="KW-0372">Hormone</keyword>
<evidence type="ECO:0000256" key="3">
    <source>
        <dbReference type="ARBA" id="ARBA00022702"/>
    </source>
</evidence>
<dbReference type="PANTHER" id="PTHR24019:SF5">
    <property type="entry name" value="ADIPOLIN"/>
    <property type="match status" value="1"/>
</dbReference>
<evidence type="ECO:0000256" key="6">
    <source>
        <dbReference type="ARBA" id="ARBA00023180"/>
    </source>
</evidence>
<dbReference type="Gene3D" id="2.60.120.40">
    <property type="match status" value="1"/>
</dbReference>
<dbReference type="PANTHER" id="PTHR24019">
    <property type="entry name" value="ADIPOLIN"/>
    <property type="match status" value="1"/>
</dbReference>
<evidence type="ECO:0000256" key="4">
    <source>
        <dbReference type="ARBA" id="ARBA00022729"/>
    </source>
</evidence>
<evidence type="ECO:0000256" key="2">
    <source>
        <dbReference type="ARBA" id="ARBA00022525"/>
    </source>
</evidence>
<feature type="signal peptide" evidence="12">
    <location>
        <begin position="1"/>
        <end position="17"/>
    </location>
</feature>
<dbReference type="GO" id="GO:0005615">
    <property type="term" value="C:extracellular space"/>
    <property type="evidence" value="ECO:0007669"/>
    <property type="project" value="TreeGrafter"/>
</dbReference>
<evidence type="ECO:0000256" key="8">
    <source>
        <dbReference type="ARBA" id="ARBA00070752"/>
    </source>
</evidence>
<dbReference type="EMBL" id="JADWDJ010000010">
    <property type="protein sequence ID" value="KAG5275328.1"/>
    <property type="molecule type" value="Genomic_DNA"/>
</dbReference>
<proteinExistence type="inferred from homology"/>
<evidence type="ECO:0000256" key="11">
    <source>
        <dbReference type="SAM" id="MobiDB-lite"/>
    </source>
</evidence>
<evidence type="ECO:0000256" key="12">
    <source>
        <dbReference type="SAM" id="SignalP"/>
    </source>
</evidence>
<dbReference type="SUPFAM" id="SSF49842">
    <property type="entry name" value="TNF-like"/>
    <property type="match status" value="1"/>
</dbReference>
<comment type="subcellular location">
    <subcellularLocation>
        <location evidence="1">Secreted</location>
    </subcellularLocation>
</comment>
<evidence type="ECO:0000313" key="14">
    <source>
        <dbReference type="EMBL" id="KAG5275328.1"/>
    </source>
</evidence>
<dbReference type="InterPro" id="IPR052136">
    <property type="entry name" value="Adipolin/Erythroferrone-rel"/>
</dbReference>
<accession>A0AAV6GJC6</accession>
<evidence type="ECO:0000259" key="13">
    <source>
        <dbReference type="PROSITE" id="PS50871"/>
    </source>
</evidence>
<feature type="region of interest" description="Disordered" evidence="11">
    <location>
        <begin position="66"/>
        <end position="102"/>
    </location>
</feature>
<dbReference type="Proteomes" id="UP000823561">
    <property type="component" value="Chromosome 10"/>
</dbReference>
<organism evidence="14 15">
    <name type="scientific">Alosa alosa</name>
    <name type="common">allis shad</name>
    <dbReference type="NCBI Taxonomy" id="278164"/>
    <lineage>
        <taxon>Eukaryota</taxon>
        <taxon>Metazoa</taxon>
        <taxon>Chordata</taxon>
        <taxon>Craniata</taxon>
        <taxon>Vertebrata</taxon>
        <taxon>Euteleostomi</taxon>
        <taxon>Actinopterygii</taxon>
        <taxon>Neopterygii</taxon>
        <taxon>Teleostei</taxon>
        <taxon>Clupei</taxon>
        <taxon>Clupeiformes</taxon>
        <taxon>Clupeoidei</taxon>
        <taxon>Clupeidae</taxon>
        <taxon>Alosa</taxon>
    </lineage>
</organism>
<protein>
    <recommendedName>
        <fullName evidence="8">Adipolin</fullName>
    </recommendedName>
    <alternativeName>
        <fullName evidence="9">Adipose-derived insulin-sensitizing factor</fullName>
    </alternativeName>
    <alternativeName>
        <fullName evidence="10">Complement C1q tumor necrosis factor-related protein 12</fullName>
    </alternativeName>
</protein>
<dbReference type="GO" id="GO:0005179">
    <property type="term" value="F:hormone activity"/>
    <property type="evidence" value="ECO:0007669"/>
    <property type="project" value="UniProtKB-KW"/>
</dbReference>
<dbReference type="InterPro" id="IPR008983">
    <property type="entry name" value="Tumour_necrosis_fac-like_dom"/>
</dbReference>
<dbReference type="AlphaFoldDB" id="A0AAV6GJC6"/>
<evidence type="ECO:0000256" key="9">
    <source>
        <dbReference type="ARBA" id="ARBA00081134"/>
    </source>
</evidence>
<dbReference type="InterPro" id="IPR001073">
    <property type="entry name" value="C1q_dom"/>
</dbReference>
<feature type="compositionally biased region" description="Pro residues" evidence="11">
    <location>
        <begin position="87"/>
        <end position="99"/>
    </location>
</feature>
<gene>
    <name evidence="14" type="ORF">AALO_G00146190</name>
</gene>
<dbReference type="PROSITE" id="PS50871">
    <property type="entry name" value="C1Q"/>
    <property type="match status" value="1"/>
</dbReference>
<feature type="chain" id="PRO_5043349753" description="Adipolin" evidence="12">
    <location>
        <begin position="18"/>
        <end position="308"/>
    </location>
</feature>
<name>A0AAV6GJC6_9TELE</name>
<comment type="similarity">
    <text evidence="7">Belongs to the adipolin/erythroferrone family.</text>
</comment>
<keyword evidence="15" id="KW-1185">Reference proteome</keyword>
<reference evidence="14" key="1">
    <citation type="submission" date="2020-10" db="EMBL/GenBank/DDBJ databases">
        <title>Chromosome-scale genome assembly of the Allis shad, Alosa alosa.</title>
        <authorList>
            <person name="Margot Z."/>
            <person name="Christophe K."/>
            <person name="Cabau C."/>
            <person name="Louis A."/>
            <person name="Berthelot C."/>
            <person name="Parey E."/>
            <person name="Roest Crollius H."/>
            <person name="Montfort J."/>
            <person name="Robinson-Rechavi M."/>
            <person name="Bucao C."/>
            <person name="Bouchez O."/>
            <person name="Gislard M."/>
            <person name="Lluch J."/>
            <person name="Milhes M."/>
            <person name="Lampietro C."/>
            <person name="Lopez Roques C."/>
            <person name="Donnadieu C."/>
            <person name="Braasch I."/>
            <person name="Desvignes T."/>
            <person name="Postlethwait J."/>
            <person name="Bobe J."/>
            <person name="Guiguen Y."/>
        </authorList>
    </citation>
    <scope>NUCLEOTIDE SEQUENCE</scope>
    <source>
        <strain evidence="14">M-15738</strain>
        <tissue evidence="14">Blood</tissue>
    </source>
</reference>
<keyword evidence="4 12" id="KW-0732">Signal</keyword>
<evidence type="ECO:0000256" key="1">
    <source>
        <dbReference type="ARBA" id="ARBA00004613"/>
    </source>
</evidence>
<feature type="domain" description="C1q" evidence="13">
    <location>
        <begin position="149"/>
        <end position="308"/>
    </location>
</feature>
<evidence type="ECO:0000256" key="10">
    <source>
        <dbReference type="ARBA" id="ARBA00082819"/>
    </source>
</evidence>
<dbReference type="FunFam" id="2.60.120.40:FF:000012">
    <property type="entry name" value="Adipolin isoform X1"/>
    <property type="match status" value="1"/>
</dbReference>
<sequence>MRWILVLLLVWALGGRSQLCVGGRGKGRRRQKDVQITELLNATLTSTEERKITELHALDPQGSWRDFVNRPDDSLQRRCRNKKKTLPGPPPGPRGPPGLPGAAVTQSVLLQEFKQMIREATQRRELAVEGGISPTPSAGLVALGDTMYLRRIEEAFHCKLKQPIIVEKRGMAEMHNFQIPMAKGGFVRGAGLDLSSGRFTAPLTGIYQLSTNLHISRADQSETLRSRGQLRPQEHVLVHICLESLCNRHISLEMVASLEAKGHFFTVCVHGLLELQVGQYVSVFVVNESASPITVQAGSDFTGLLLGL</sequence>
<keyword evidence="5" id="KW-1015">Disulfide bond</keyword>
<evidence type="ECO:0000256" key="7">
    <source>
        <dbReference type="ARBA" id="ARBA00038198"/>
    </source>
</evidence>